<evidence type="ECO:0000313" key="2">
    <source>
        <dbReference type="Proteomes" id="UP000007374"/>
    </source>
</evidence>
<proteinExistence type="predicted"/>
<dbReference type="InterPro" id="IPR014710">
    <property type="entry name" value="RmlC-like_jellyroll"/>
</dbReference>
<organism evidence="1 2">
    <name type="scientific">Nitratireductor indicus C115</name>
    <dbReference type="NCBI Taxonomy" id="1231190"/>
    <lineage>
        <taxon>Bacteria</taxon>
        <taxon>Pseudomonadati</taxon>
        <taxon>Pseudomonadota</taxon>
        <taxon>Alphaproteobacteria</taxon>
        <taxon>Hyphomicrobiales</taxon>
        <taxon>Phyllobacteriaceae</taxon>
        <taxon>Nitratireductor</taxon>
    </lineage>
</organism>
<accession>K2N6L4</accession>
<dbReference type="EMBL" id="AMSI01000004">
    <property type="protein sequence ID" value="EKF43088.1"/>
    <property type="molecule type" value="Genomic_DNA"/>
</dbReference>
<dbReference type="eggNOG" id="COG3758">
    <property type="taxonomic scope" value="Bacteria"/>
</dbReference>
<dbReference type="InterPro" id="IPR011051">
    <property type="entry name" value="RmlC_Cupin_sf"/>
</dbReference>
<reference evidence="1 2" key="1">
    <citation type="journal article" date="2012" name="J. Bacteriol.">
        <title>Genome Sequence of Nitratireductor indicus Type Strain C115.</title>
        <authorList>
            <person name="Lai Q."/>
            <person name="Li G."/>
            <person name="Yu Z."/>
            <person name="Shao Z."/>
        </authorList>
    </citation>
    <scope>NUCLEOTIDE SEQUENCE [LARGE SCALE GENOMIC DNA]</scope>
    <source>
        <strain evidence="1 2">C115</strain>
    </source>
</reference>
<evidence type="ECO:0000313" key="1">
    <source>
        <dbReference type="EMBL" id="EKF43088.1"/>
    </source>
</evidence>
<dbReference type="Gene3D" id="2.60.120.10">
    <property type="entry name" value="Jelly Rolls"/>
    <property type="match status" value="1"/>
</dbReference>
<dbReference type="Pfam" id="PF05962">
    <property type="entry name" value="HutD"/>
    <property type="match status" value="1"/>
</dbReference>
<dbReference type="AlphaFoldDB" id="K2N6L4"/>
<dbReference type="STRING" id="721133.SAMN05216176_105124"/>
<dbReference type="SUPFAM" id="SSF51182">
    <property type="entry name" value="RmlC-like cupins"/>
    <property type="match status" value="1"/>
</dbReference>
<dbReference type="OrthoDB" id="9800082at2"/>
<dbReference type="PATRIC" id="fig|1231190.3.peg.1495"/>
<gene>
    <name evidence="1" type="ORF">NA8A_07124</name>
</gene>
<dbReference type="PANTHER" id="PTHR37943">
    <property type="entry name" value="PROTEIN VES"/>
    <property type="match status" value="1"/>
</dbReference>
<dbReference type="InterPro" id="IPR010282">
    <property type="entry name" value="Uncharacterised_HutD/Ves"/>
</dbReference>
<evidence type="ECO:0008006" key="3">
    <source>
        <dbReference type="Google" id="ProtNLM"/>
    </source>
</evidence>
<dbReference type="PANTHER" id="PTHR37943:SF1">
    <property type="entry name" value="PROTEIN VES"/>
    <property type="match status" value="1"/>
</dbReference>
<dbReference type="CDD" id="cd20293">
    <property type="entry name" value="cupin_HutD_N"/>
    <property type="match status" value="1"/>
</dbReference>
<protein>
    <recommendedName>
        <fullName evidence="3">HutD-family protein</fullName>
    </recommendedName>
</protein>
<sequence length="194" mass="20891">MRIVRRSDYKRMAWKNGQGLTEEVAAFPPGSDVGSFEWRLSIAHVEADGAFSEFAGIDRTIALLDGSGLALDLPDGSTVKLFPGGAPFPFPGEWKISSRNAGGATIDLNIMTRRGVCAHRMERRSLPTGAVFAATGSGWAVFNTPAQIEAGGEPLTIDRFDALSLENGEEFTSRTDPMEFLFVRLKTPPGCPAV</sequence>
<dbReference type="RefSeq" id="WP_009756242.1">
    <property type="nucleotide sequence ID" value="NZ_AMSI01000004.1"/>
</dbReference>
<keyword evidence="2" id="KW-1185">Reference proteome</keyword>
<comment type="caution">
    <text evidence="1">The sequence shown here is derived from an EMBL/GenBank/DDBJ whole genome shotgun (WGS) entry which is preliminary data.</text>
</comment>
<name>K2N6L4_9HYPH</name>
<dbReference type="Proteomes" id="UP000007374">
    <property type="component" value="Unassembled WGS sequence"/>
</dbReference>